<feature type="compositionally biased region" description="Polar residues" evidence="1">
    <location>
        <begin position="88"/>
        <end position="101"/>
    </location>
</feature>
<dbReference type="GO" id="GO:0030307">
    <property type="term" value="P:positive regulation of cell growth"/>
    <property type="evidence" value="ECO:0007669"/>
    <property type="project" value="InterPro"/>
</dbReference>
<evidence type="ECO:0000313" key="4">
    <source>
        <dbReference type="EMBL" id="KAH0511487.1"/>
    </source>
</evidence>
<dbReference type="GO" id="GO:0034341">
    <property type="term" value="P:response to type II interferon"/>
    <property type="evidence" value="ECO:0007669"/>
    <property type="project" value="InterPro"/>
</dbReference>
<evidence type="ECO:0000256" key="1">
    <source>
        <dbReference type="SAM" id="MobiDB-lite"/>
    </source>
</evidence>
<dbReference type="GO" id="GO:0030335">
    <property type="term" value="P:positive regulation of cell migration"/>
    <property type="evidence" value="ECO:0007669"/>
    <property type="project" value="InterPro"/>
</dbReference>
<feature type="signal peptide" evidence="3">
    <location>
        <begin position="1"/>
        <end position="28"/>
    </location>
</feature>
<sequence length="179" mass="18940">MRQGFGPLPLAPFLYLLALLTPPECGNGHGKSLHHQEHLPHTNTQIPVATKGTPPATSTPAQMQSTQQSTFPSGALSLNKGATHHSETSTLTSGYEGTALTSGFDPEARLEAEANKNHQEDKQQEGKPGASAGKAALVPVLSLLAIVFLLTAAMAYVLCSRRDRQRRDAGKRDSSPPGP</sequence>
<dbReference type="GO" id="GO:0005615">
    <property type="term" value="C:extracellular space"/>
    <property type="evidence" value="ECO:0007669"/>
    <property type="project" value="TreeGrafter"/>
</dbReference>
<dbReference type="GO" id="GO:0006898">
    <property type="term" value="P:receptor-mediated endocytosis"/>
    <property type="evidence" value="ECO:0007669"/>
    <property type="project" value="InterPro"/>
</dbReference>
<evidence type="ECO:0000313" key="5">
    <source>
        <dbReference type="Proteomes" id="UP000710432"/>
    </source>
</evidence>
<organism evidence="4 5">
    <name type="scientific">Microtus ochrogaster</name>
    <name type="common">Prairie vole</name>
    <dbReference type="NCBI Taxonomy" id="79684"/>
    <lineage>
        <taxon>Eukaryota</taxon>
        <taxon>Metazoa</taxon>
        <taxon>Chordata</taxon>
        <taxon>Craniata</taxon>
        <taxon>Vertebrata</taxon>
        <taxon>Euteleostomi</taxon>
        <taxon>Mammalia</taxon>
        <taxon>Eutheria</taxon>
        <taxon>Euarchontoglires</taxon>
        <taxon>Glires</taxon>
        <taxon>Rodentia</taxon>
        <taxon>Myomorpha</taxon>
        <taxon>Muroidea</taxon>
        <taxon>Cricetidae</taxon>
        <taxon>Arvicolinae</taxon>
        <taxon>Microtus</taxon>
    </lineage>
</organism>
<dbReference type="GO" id="GO:0034612">
    <property type="term" value="P:response to tumor necrosis factor"/>
    <property type="evidence" value="ECO:0007669"/>
    <property type="project" value="InterPro"/>
</dbReference>
<comment type="caution">
    <text evidence="4">The sequence shown here is derived from an EMBL/GenBank/DDBJ whole genome shotgun (WGS) entry which is preliminary data.</text>
</comment>
<feature type="transmembrane region" description="Helical" evidence="2">
    <location>
        <begin position="136"/>
        <end position="158"/>
    </location>
</feature>
<dbReference type="GO" id="GO:0005041">
    <property type="term" value="F:low-density lipoprotein particle receptor activity"/>
    <property type="evidence" value="ECO:0007669"/>
    <property type="project" value="InterPro"/>
</dbReference>
<name>A0A8J6GJJ6_MICOH</name>
<accession>A0A8J6GJJ6</accession>
<dbReference type="AlphaFoldDB" id="A0A8J6GJJ6"/>
<feature type="compositionally biased region" description="Polar residues" evidence="1">
    <location>
        <begin position="55"/>
        <end position="72"/>
    </location>
</feature>
<dbReference type="GO" id="GO:0010818">
    <property type="term" value="P:T cell chemotaxis"/>
    <property type="evidence" value="ECO:0007669"/>
    <property type="project" value="TreeGrafter"/>
</dbReference>
<dbReference type="PANTHER" id="PTHR14385">
    <property type="entry name" value="CXC CHEMOKINE LIGAND"/>
    <property type="match status" value="1"/>
</dbReference>
<keyword evidence="3" id="KW-0732">Signal</keyword>
<dbReference type="GO" id="GO:0008009">
    <property type="term" value="F:chemokine activity"/>
    <property type="evidence" value="ECO:0007669"/>
    <property type="project" value="InterPro"/>
</dbReference>
<feature type="chain" id="PRO_5035236604" evidence="3">
    <location>
        <begin position="29"/>
        <end position="179"/>
    </location>
</feature>
<evidence type="ECO:0000256" key="2">
    <source>
        <dbReference type="SAM" id="Phobius"/>
    </source>
</evidence>
<keyword evidence="2" id="KW-0472">Membrane</keyword>
<dbReference type="PANTHER" id="PTHR14385:SF0">
    <property type="entry name" value="C-X-C MOTIF CHEMOKINE 16"/>
    <property type="match status" value="1"/>
</dbReference>
<keyword evidence="2" id="KW-0812">Transmembrane</keyword>
<dbReference type="EMBL" id="JAATJU010022200">
    <property type="protein sequence ID" value="KAH0511487.1"/>
    <property type="molecule type" value="Genomic_DNA"/>
</dbReference>
<reference evidence="4" key="1">
    <citation type="submission" date="2020-03" db="EMBL/GenBank/DDBJ databases">
        <title>Studies in the Genomics of Life Span.</title>
        <authorList>
            <person name="Glass D."/>
        </authorList>
    </citation>
    <scope>NUCLEOTIDE SEQUENCE</scope>
    <source>
        <strain evidence="4">LTLLF</strain>
        <tissue evidence="4">Muscle</tissue>
    </source>
</reference>
<dbReference type="InterPro" id="IPR026296">
    <property type="entry name" value="CXCL16"/>
</dbReference>
<proteinExistence type="predicted"/>
<protein>
    <submittedName>
        <fullName evidence="4">C-X-C motif chemokine 16</fullName>
    </submittedName>
</protein>
<gene>
    <name evidence="4" type="ORF">LTLLF_148450</name>
</gene>
<dbReference type="Proteomes" id="UP000710432">
    <property type="component" value="Unassembled WGS sequence"/>
</dbReference>
<dbReference type="GO" id="GO:0005044">
    <property type="term" value="F:scavenger receptor activity"/>
    <property type="evidence" value="ECO:0007669"/>
    <property type="project" value="InterPro"/>
</dbReference>
<feature type="region of interest" description="Disordered" evidence="1">
    <location>
        <begin position="45"/>
        <end position="102"/>
    </location>
</feature>
<keyword evidence="2" id="KW-1133">Transmembrane helix</keyword>
<evidence type="ECO:0000256" key="3">
    <source>
        <dbReference type="SAM" id="SignalP"/>
    </source>
</evidence>